<keyword evidence="5" id="KW-0677">Repeat</keyword>
<keyword evidence="3" id="KW-0433">Leucine-rich repeat</keyword>
<comment type="caution">
    <text evidence="10">The sequence shown here is derived from an EMBL/GenBank/DDBJ whole genome shotgun (WGS) entry which is preliminary data.</text>
</comment>
<protein>
    <submittedName>
        <fullName evidence="10">Polygalacturonase inhibitor-like</fullName>
    </submittedName>
</protein>
<evidence type="ECO:0000256" key="4">
    <source>
        <dbReference type="ARBA" id="ARBA00022729"/>
    </source>
</evidence>
<dbReference type="Proteomes" id="UP001140949">
    <property type="component" value="Unassembled WGS sequence"/>
</dbReference>
<name>A0AAX6EJZ4_IRIPA</name>
<evidence type="ECO:0000256" key="8">
    <source>
        <dbReference type="SAM" id="SignalP"/>
    </source>
</evidence>
<evidence type="ECO:0000259" key="9">
    <source>
        <dbReference type="Pfam" id="PF08263"/>
    </source>
</evidence>
<dbReference type="PANTHER" id="PTHR48059:SF23">
    <property type="entry name" value="LEUCINE-RICH REPEAT-CONTAINING N-TERMINAL PLANT-TYPE DOMAIN-CONTAINING PROTEIN"/>
    <property type="match status" value="1"/>
</dbReference>
<dbReference type="PANTHER" id="PTHR48059">
    <property type="entry name" value="POLYGALACTURONASE INHIBITOR 1"/>
    <property type="match status" value="1"/>
</dbReference>
<dbReference type="GO" id="GO:0016020">
    <property type="term" value="C:membrane"/>
    <property type="evidence" value="ECO:0007669"/>
    <property type="project" value="UniProtKB-SubCell"/>
</dbReference>
<feature type="signal peptide" evidence="8">
    <location>
        <begin position="1"/>
        <end position="22"/>
    </location>
</feature>
<proteinExistence type="inferred from homology"/>
<dbReference type="Pfam" id="PF00560">
    <property type="entry name" value="LRR_1"/>
    <property type="match status" value="3"/>
</dbReference>
<evidence type="ECO:0000256" key="7">
    <source>
        <dbReference type="ARBA" id="ARBA00038043"/>
    </source>
</evidence>
<dbReference type="FunFam" id="3.80.10.10:FF:000400">
    <property type="entry name" value="Nuclear pore complex protein NUP107"/>
    <property type="match status" value="1"/>
</dbReference>
<keyword evidence="11" id="KW-1185">Reference proteome</keyword>
<comment type="subcellular location">
    <subcellularLocation>
        <location evidence="1">Cell envelope</location>
    </subcellularLocation>
    <subcellularLocation>
        <location evidence="2">Membrane</location>
    </subcellularLocation>
</comment>
<evidence type="ECO:0000256" key="6">
    <source>
        <dbReference type="ARBA" id="ARBA00023136"/>
    </source>
</evidence>
<feature type="domain" description="Leucine-rich repeat-containing N-terminal plant-type" evidence="9">
    <location>
        <begin position="26"/>
        <end position="61"/>
    </location>
</feature>
<dbReference type="InterPro" id="IPR001611">
    <property type="entry name" value="Leu-rich_rpt"/>
</dbReference>
<gene>
    <name evidence="10" type="ORF">M6B38_187205</name>
</gene>
<dbReference type="InterPro" id="IPR051848">
    <property type="entry name" value="PGIP"/>
</dbReference>
<dbReference type="EMBL" id="JANAVB010036017">
    <property type="protein sequence ID" value="KAJ6804258.1"/>
    <property type="molecule type" value="Genomic_DNA"/>
</dbReference>
<reference evidence="10" key="1">
    <citation type="journal article" date="2023" name="GigaByte">
        <title>Genome assembly of the bearded iris, Iris pallida Lam.</title>
        <authorList>
            <person name="Bruccoleri R.E."/>
            <person name="Oakeley E.J."/>
            <person name="Faust A.M.E."/>
            <person name="Altorfer M."/>
            <person name="Dessus-Babus S."/>
            <person name="Burckhardt D."/>
            <person name="Oertli M."/>
            <person name="Naumann U."/>
            <person name="Petersen F."/>
            <person name="Wong J."/>
        </authorList>
    </citation>
    <scope>NUCLEOTIDE SEQUENCE</scope>
    <source>
        <strain evidence="10">GSM-AAB239-AS_SAM_17_03QT</strain>
    </source>
</reference>
<keyword evidence="6" id="KW-0472">Membrane</keyword>
<dbReference type="InterPro" id="IPR032675">
    <property type="entry name" value="LRR_dom_sf"/>
</dbReference>
<dbReference type="Pfam" id="PF08263">
    <property type="entry name" value="LRRNT_2"/>
    <property type="match status" value="1"/>
</dbReference>
<organism evidence="10 11">
    <name type="scientific">Iris pallida</name>
    <name type="common">Sweet iris</name>
    <dbReference type="NCBI Taxonomy" id="29817"/>
    <lineage>
        <taxon>Eukaryota</taxon>
        <taxon>Viridiplantae</taxon>
        <taxon>Streptophyta</taxon>
        <taxon>Embryophyta</taxon>
        <taxon>Tracheophyta</taxon>
        <taxon>Spermatophyta</taxon>
        <taxon>Magnoliopsida</taxon>
        <taxon>Liliopsida</taxon>
        <taxon>Asparagales</taxon>
        <taxon>Iridaceae</taxon>
        <taxon>Iridoideae</taxon>
        <taxon>Irideae</taxon>
        <taxon>Iris</taxon>
    </lineage>
</organism>
<keyword evidence="4 8" id="KW-0732">Signal</keyword>
<evidence type="ECO:0000313" key="11">
    <source>
        <dbReference type="Proteomes" id="UP001140949"/>
    </source>
</evidence>
<accession>A0AAX6EJZ4</accession>
<evidence type="ECO:0000256" key="1">
    <source>
        <dbReference type="ARBA" id="ARBA00004196"/>
    </source>
</evidence>
<feature type="chain" id="PRO_5043612727" evidence="8">
    <location>
        <begin position="23"/>
        <end position="334"/>
    </location>
</feature>
<dbReference type="InterPro" id="IPR013210">
    <property type="entry name" value="LRR_N_plant-typ"/>
</dbReference>
<evidence type="ECO:0000313" key="10">
    <source>
        <dbReference type="EMBL" id="KAJ6804258.1"/>
    </source>
</evidence>
<dbReference type="SUPFAM" id="SSF52058">
    <property type="entry name" value="L domain-like"/>
    <property type="match status" value="1"/>
</dbReference>
<reference evidence="10" key="2">
    <citation type="submission" date="2023-04" db="EMBL/GenBank/DDBJ databases">
        <authorList>
            <person name="Bruccoleri R.E."/>
            <person name="Oakeley E.J."/>
            <person name="Faust A.-M."/>
            <person name="Dessus-Babus S."/>
            <person name="Altorfer M."/>
            <person name="Burckhardt D."/>
            <person name="Oertli M."/>
            <person name="Naumann U."/>
            <person name="Petersen F."/>
            <person name="Wong J."/>
        </authorList>
    </citation>
    <scope>NUCLEOTIDE SEQUENCE</scope>
    <source>
        <strain evidence="10">GSM-AAB239-AS_SAM_17_03QT</strain>
        <tissue evidence="10">Leaf</tissue>
    </source>
</reference>
<evidence type="ECO:0000256" key="3">
    <source>
        <dbReference type="ARBA" id="ARBA00022614"/>
    </source>
</evidence>
<evidence type="ECO:0000256" key="5">
    <source>
        <dbReference type="ARBA" id="ARBA00022737"/>
    </source>
</evidence>
<dbReference type="AlphaFoldDB" id="A0AAX6EJZ4"/>
<comment type="similarity">
    <text evidence="7">Belongs to the polygalacturonase-inhibiting protein family.</text>
</comment>
<dbReference type="Gene3D" id="3.80.10.10">
    <property type="entry name" value="Ribonuclease Inhibitor"/>
    <property type="match status" value="1"/>
</dbReference>
<sequence>MYAALTLSTLLLISTLFSSSHAACNKQDEAALLAFKNSFLYTTLKWPQPADCCSWDHVGCDSSNGRVVSLSFENDNNIPESIFLNGSIPSSVGDLSSLETLSFKRITSLVGPVPPQLSKLKKLRSLQIYVTRVSGPVPSFLSKLTSLQQLELGANGLSGTIPPSLGGLARLTDLNMFGNQLTGPIPASLFSKLPRGSLATLVLSANNLTGTIPRSFADVAFTALYLQHNSLNGDASFLFGKSKPLSQIDLASNRLAFDLSRTEFPLNMNVMDISNNKIYGSIPSQITELPNLSFIDVSYNRLCGKIPSGGNVNFSSQSYVHNKCLCGAPLQPCK</sequence>
<evidence type="ECO:0000256" key="2">
    <source>
        <dbReference type="ARBA" id="ARBA00004370"/>
    </source>
</evidence>